<dbReference type="InterPro" id="IPR035979">
    <property type="entry name" value="RBD_domain_sf"/>
</dbReference>
<dbReference type="InterPro" id="IPR000504">
    <property type="entry name" value="RRM_dom"/>
</dbReference>
<dbReference type="SMART" id="SM00360">
    <property type="entry name" value="RRM"/>
    <property type="match status" value="2"/>
</dbReference>
<dbReference type="PROSITE" id="PS50102">
    <property type="entry name" value="RRM"/>
    <property type="match status" value="2"/>
</dbReference>
<organism evidence="5">
    <name type="scientific">Wollemia nobilis</name>
    <dbReference type="NCBI Taxonomy" id="56998"/>
    <lineage>
        <taxon>Eukaryota</taxon>
        <taxon>Viridiplantae</taxon>
        <taxon>Streptophyta</taxon>
        <taxon>Embryophyta</taxon>
        <taxon>Tracheophyta</taxon>
        <taxon>Spermatophyta</taxon>
        <taxon>Pinopsida</taxon>
        <taxon>Pinidae</taxon>
        <taxon>Conifers II</taxon>
        <taxon>Araucariales</taxon>
        <taxon>Araucariaceae</taxon>
        <taxon>Wollemia</taxon>
    </lineage>
</organism>
<sequence length="313" mass="34327">MAATAATSSSAALCFFNGIKTHSLSEPSPSLFISWLQSPTASSQVPTKPFPSFKTLHLHAPLLSTSPFKFFSVLQETASLPSQEEKDDEEQDPKQRDSSPPVPTTKLYVCGLPFGLDDAEVREMFQQCGKVNSVELIRDKVTGRSRGFAFVTMSTVEEAEAAIQKIHKYELSGRAIDVSFANSTRLFPDRRSNDPDLDNYVDSPHRIYCGNLAWTVTSRSLGDFFSANGNVLGAKVMYDPQSGRSLGYGFVSFASKGDVKAAFTALNGKDLQGRPVQINRVRRVRRSTTKDSSAIKESPVTEDSSTTEENSEE</sequence>
<dbReference type="Pfam" id="PF00076">
    <property type="entry name" value="RRM_1"/>
    <property type="match status" value="2"/>
</dbReference>
<dbReference type="Gene3D" id="3.30.70.330">
    <property type="match status" value="2"/>
</dbReference>
<evidence type="ECO:0000313" key="5">
    <source>
        <dbReference type="EMBL" id="JAG88827.1"/>
    </source>
</evidence>
<dbReference type="InterPro" id="IPR012677">
    <property type="entry name" value="Nucleotide-bd_a/b_plait_sf"/>
</dbReference>
<reference evidence="5" key="1">
    <citation type="submission" date="2015-02" db="EMBL/GenBank/DDBJ databases">
        <title>A transcriptome of Wollemia nobilis - a relic of Gondwana.</title>
        <authorList>
            <person name="Chia J.Y."/>
            <person name="Leong Y.S."/>
            <person name="Abdul Karim S."/>
            <person name="Wan Azmi N."/>
            <person name="Hercus R."/>
            <person name="Croft L."/>
        </authorList>
    </citation>
    <scope>NUCLEOTIDE SEQUENCE</scope>
    <source>
        <strain evidence="5">MaeBrown</strain>
        <tissue evidence="5">Leaf</tissue>
    </source>
</reference>
<evidence type="ECO:0000256" key="3">
    <source>
        <dbReference type="SAM" id="MobiDB-lite"/>
    </source>
</evidence>
<name>A0A0C9S888_9CONI</name>
<feature type="domain" description="RRM" evidence="4">
    <location>
        <begin position="105"/>
        <end position="183"/>
    </location>
</feature>
<dbReference type="GO" id="GO:0003729">
    <property type="term" value="F:mRNA binding"/>
    <property type="evidence" value="ECO:0007669"/>
    <property type="project" value="TreeGrafter"/>
</dbReference>
<accession>A0A0C9S888</accession>
<dbReference type="GO" id="GO:1901259">
    <property type="term" value="P:chloroplast rRNA processing"/>
    <property type="evidence" value="ECO:0007669"/>
    <property type="project" value="TreeGrafter"/>
</dbReference>
<dbReference type="GO" id="GO:0009535">
    <property type="term" value="C:chloroplast thylakoid membrane"/>
    <property type="evidence" value="ECO:0007669"/>
    <property type="project" value="TreeGrafter"/>
</dbReference>
<dbReference type="PANTHER" id="PTHR48025:SF11">
    <property type="entry name" value="RNA-BINDING PROTEIN CP33, CHLOROPLASTIC"/>
    <property type="match status" value="1"/>
</dbReference>
<dbReference type="AlphaFoldDB" id="A0A0C9S888"/>
<feature type="domain" description="RRM" evidence="4">
    <location>
        <begin position="205"/>
        <end position="283"/>
    </location>
</feature>
<evidence type="ECO:0000256" key="2">
    <source>
        <dbReference type="PROSITE-ProRule" id="PRU00176"/>
    </source>
</evidence>
<keyword evidence="1 2" id="KW-0694">RNA-binding</keyword>
<evidence type="ECO:0000259" key="4">
    <source>
        <dbReference type="PROSITE" id="PS50102"/>
    </source>
</evidence>
<proteinExistence type="predicted"/>
<dbReference type="SUPFAM" id="SSF54928">
    <property type="entry name" value="RNA-binding domain, RBD"/>
    <property type="match status" value="2"/>
</dbReference>
<dbReference type="PANTHER" id="PTHR48025">
    <property type="entry name" value="OS02G0815200 PROTEIN"/>
    <property type="match status" value="1"/>
</dbReference>
<evidence type="ECO:0000256" key="1">
    <source>
        <dbReference type="ARBA" id="ARBA00022884"/>
    </source>
</evidence>
<feature type="region of interest" description="Disordered" evidence="3">
    <location>
        <begin position="79"/>
        <end position="104"/>
    </location>
</feature>
<feature type="region of interest" description="Disordered" evidence="3">
    <location>
        <begin position="281"/>
        <end position="313"/>
    </location>
</feature>
<protein>
    <submittedName>
        <fullName evidence="5">TSA: Wollemia nobilis Ref_Wollemi_Transcript_5411_1134 transcribed RNA sequence</fullName>
    </submittedName>
</protein>
<dbReference type="EMBL" id="GCHU01005373">
    <property type="protein sequence ID" value="JAG88827.1"/>
    <property type="molecule type" value="Transcribed_RNA"/>
</dbReference>
<dbReference type="InterPro" id="IPR050502">
    <property type="entry name" value="Euk_RNA-bind_prot"/>
</dbReference>